<dbReference type="AlphaFoldDB" id="A0A8H5CQ73"/>
<dbReference type="EMBL" id="JAACJM010000107">
    <property type="protein sequence ID" value="KAF5345934.1"/>
    <property type="molecule type" value="Genomic_DNA"/>
</dbReference>
<keyword evidence="3" id="KW-1185">Reference proteome</keyword>
<accession>A0A8H5CQ73</accession>
<feature type="region of interest" description="Disordered" evidence="1">
    <location>
        <begin position="112"/>
        <end position="142"/>
    </location>
</feature>
<evidence type="ECO:0000256" key="1">
    <source>
        <dbReference type="SAM" id="MobiDB-lite"/>
    </source>
</evidence>
<feature type="region of interest" description="Disordered" evidence="1">
    <location>
        <begin position="168"/>
        <end position="187"/>
    </location>
</feature>
<feature type="region of interest" description="Disordered" evidence="1">
    <location>
        <begin position="473"/>
        <end position="516"/>
    </location>
</feature>
<proteinExistence type="predicted"/>
<reference evidence="2 3" key="1">
    <citation type="journal article" date="2020" name="ISME J.">
        <title>Uncovering the hidden diversity of litter-decomposition mechanisms in mushroom-forming fungi.</title>
        <authorList>
            <person name="Floudas D."/>
            <person name="Bentzer J."/>
            <person name="Ahren D."/>
            <person name="Johansson T."/>
            <person name="Persson P."/>
            <person name="Tunlid A."/>
        </authorList>
    </citation>
    <scope>NUCLEOTIDE SEQUENCE [LARGE SCALE GENOMIC DNA]</scope>
    <source>
        <strain evidence="2 3">CBS 291.85</strain>
    </source>
</reference>
<gene>
    <name evidence="2" type="ORF">D9758_011425</name>
</gene>
<sequence>MLFLHRMACFSPSVPRHFRVLWVQHQGKLTHSEQDFYEADYFFCAGTDDVWWKRLTAKQLIVYHPAWICACISNAFLMPASSYVLDHLFDPRAIVHEDAFFETSFKQTLRNFDPSPSSSPKSFTQHNWSPGSCDTTDQHPTKRQRLNHNTNYAEEQEIGLSLTLVHEDEEDEMNSSESGAPGYSVSSFSIPQDYRHSTCSSRSRVVYSSKIHTPFHTNAFSRRELAPQNPLTAIARHHPGSATLLPELQDERFLDEAGNESREDYSENRTYLDPPQRQDENQVNGDAAIPGRGRTQLVEPKLASKANSKKKEKSYFEANVIRIRKPEQSQKEVPSSGSASEVASGSRSSRLDLVTLDTKLEEIQCSQQIDTYRSFWKDLHRKTQTQNPSSNGSYPLSLSVPIPISKDTLILPLRDLLRAPRAQGVTLFEPGTVHEGKTFQSRRVDIDVDVESVDYSGVSAAYEYEGIRHHATSEESAEGSVRGGNLGSSPVSVRRRREIVEPLGPGSRSGRRVARR</sequence>
<evidence type="ECO:0000313" key="2">
    <source>
        <dbReference type="EMBL" id="KAF5345934.1"/>
    </source>
</evidence>
<evidence type="ECO:0000313" key="3">
    <source>
        <dbReference type="Proteomes" id="UP000559256"/>
    </source>
</evidence>
<dbReference type="Proteomes" id="UP000559256">
    <property type="component" value="Unassembled WGS sequence"/>
</dbReference>
<organism evidence="2 3">
    <name type="scientific">Tetrapyrgos nigripes</name>
    <dbReference type="NCBI Taxonomy" id="182062"/>
    <lineage>
        <taxon>Eukaryota</taxon>
        <taxon>Fungi</taxon>
        <taxon>Dikarya</taxon>
        <taxon>Basidiomycota</taxon>
        <taxon>Agaricomycotina</taxon>
        <taxon>Agaricomycetes</taxon>
        <taxon>Agaricomycetidae</taxon>
        <taxon>Agaricales</taxon>
        <taxon>Marasmiineae</taxon>
        <taxon>Marasmiaceae</taxon>
        <taxon>Tetrapyrgos</taxon>
    </lineage>
</organism>
<feature type="region of interest" description="Disordered" evidence="1">
    <location>
        <begin position="321"/>
        <end position="348"/>
    </location>
</feature>
<comment type="caution">
    <text evidence="2">The sequence shown here is derived from an EMBL/GenBank/DDBJ whole genome shotgun (WGS) entry which is preliminary data.</text>
</comment>
<feature type="compositionally biased region" description="Polar residues" evidence="1">
    <location>
        <begin position="123"/>
        <end position="135"/>
    </location>
</feature>
<protein>
    <submittedName>
        <fullName evidence="2">Uncharacterized protein</fullName>
    </submittedName>
</protein>
<name>A0A8H5CQ73_9AGAR</name>
<feature type="region of interest" description="Disordered" evidence="1">
    <location>
        <begin position="257"/>
        <end position="295"/>
    </location>
</feature>
<feature type="compositionally biased region" description="Low complexity" evidence="1">
    <location>
        <begin position="332"/>
        <end position="348"/>
    </location>
</feature>
<dbReference type="OrthoDB" id="3197870at2759"/>
<feature type="compositionally biased region" description="Basic and acidic residues" evidence="1">
    <location>
        <begin position="257"/>
        <end position="267"/>
    </location>
</feature>